<dbReference type="Gene3D" id="2.60.120.460">
    <property type="entry name" value="YjbQ-like"/>
    <property type="match status" value="3"/>
</dbReference>
<evidence type="ECO:0008006" key="3">
    <source>
        <dbReference type="Google" id="ProtNLM"/>
    </source>
</evidence>
<dbReference type="SUPFAM" id="SSF111038">
    <property type="entry name" value="YjbQ-like"/>
    <property type="match status" value="3"/>
</dbReference>
<dbReference type="PhylomeDB" id="A0A0G4I6U2"/>
<protein>
    <recommendedName>
        <fullName evidence="3">Secondary thiamine-phosphate synthase enzyme</fullName>
    </recommendedName>
</protein>
<evidence type="ECO:0000313" key="2">
    <source>
        <dbReference type="EMBL" id="CEM52780.1"/>
    </source>
</evidence>
<dbReference type="Pfam" id="PF01894">
    <property type="entry name" value="YjbQ"/>
    <property type="match status" value="3"/>
</dbReference>
<dbReference type="InterPro" id="IPR001602">
    <property type="entry name" value="UPF0047_YjbQ-like"/>
</dbReference>
<proteinExistence type="inferred from homology"/>
<name>A0A0G4I6U2_9ALVE</name>
<organism evidence="2">
    <name type="scientific">Chromera velia CCMP2878</name>
    <dbReference type="NCBI Taxonomy" id="1169474"/>
    <lineage>
        <taxon>Eukaryota</taxon>
        <taxon>Sar</taxon>
        <taxon>Alveolata</taxon>
        <taxon>Colpodellida</taxon>
        <taxon>Chromeraceae</taxon>
        <taxon>Chromera</taxon>
    </lineage>
</organism>
<dbReference type="InterPro" id="IPR035917">
    <property type="entry name" value="YjbQ-like_sf"/>
</dbReference>
<dbReference type="PANTHER" id="PTHR30615">
    <property type="entry name" value="UNCHARACTERIZED PROTEIN YJBQ-RELATED"/>
    <property type="match status" value="1"/>
</dbReference>
<dbReference type="AlphaFoldDB" id="A0A0G4I6U2"/>
<dbReference type="EMBL" id="CDMZ01005367">
    <property type="protein sequence ID" value="CEM52780.1"/>
    <property type="molecule type" value="Genomic_DNA"/>
</dbReference>
<dbReference type="VEuPathDB" id="CryptoDB:Cvel_11507"/>
<dbReference type="NCBIfam" id="TIGR00149">
    <property type="entry name" value="TIGR00149_YjbQ"/>
    <property type="match status" value="2"/>
</dbReference>
<gene>
    <name evidence="2" type="ORF">Cvel_11507</name>
</gene>
<evidence type="ECO:0000256" key="1">
    <source>
        <dbReference type="ARBA" id="ARBA00005534"/>
    </source>
</evidence>
<dbReference type="PANTHER" id="PTHR30615:SF8">
    <property type="entry name" value="UPF0047 PROTEIN C4A8.02C"/>
    <property type="match status" value="1"/>
</dbReference>
<sequence length="447" mass="47201">MTVIQKAFPVDSRRADVLRSSEIVKVIPEVSQVASGFLHIYSPIPEVAVTINENADPTVRSDMAAAFSRIVPDSLSGASFARASFVGREVVIPVSSGRLVLGTWQGLHIADERRGKGVSKRTGGESLVATLVGSGGGGAETFAYQAKTRGCHLVTSPVLSAAEKTTKKGSEGKDSTGFLLAFAQHTSCSMTINENADPDVRTDMETALNLIVPEAWNQEFFQHTYEGPDDMPAHVKSTLFGAGLLIPCRNGRPLFGTWQGIYLNEHRDAGGWGGGHNRKISVSRVPSPPSDSGMVSVQKSLTVSPPGRGCHVITPDVVAAVGDELSKVESGLLNVFIRHTSASLTVHPGSAESTKHLETALSSAVPDSWTYKHFKHTEEGPEDMPGHVKSSILGASLTVPVSEGKICLGKDEVAGPLEILLCEHRSAGGWGGGGERTVVITLVGKGV</sequence>
<accession>A0A0G4I6U2</accession>
<comment type="similarity">
    <text evidence="1">Belongs to the UPF0047 family.</text>
</comment>
<reference evidence="2" key="1">
    <citation type="submission" date="2014-11" db="EMBL/GenBank/DDBJ databases">
        <authorList>
            <person name="Otto D Thomas"/>
            <person name="Naeem Raeece"/>
        </authorList>
    </citation>
    <scope>NUCLEOTIDE SEQUENCE</scope>
</reference>